<evidence type="ECO:0000313" key="1">
    <source>
        <dbReference type="EMBL" id="TNN23767.1"/>
    </source>
</evidence>
<proteinExistence type="predicted"/>
<dbReference type="EMBL" id="SRLO01017422">
    <property type="protein sequence ID" value="TNN23767.1"/>
    <property type="molecule type" value="Genomic_DNA"/>
</dbReference>
<reference evidence="1 2" key="1">
    <citation type="submission" date="2019-03" db="EMBL/GenBank/DDBJ databases">
        <title>First draft genome of Liparis tanakae, snailfish: a comprehensive survey of snailfish specific genes.</title>
        <authorList>
            <person name="Kim W."/>
            <person name="Song I."/>
            <person name="Jeong J.-H."/>
            <person name="Kim D."/>
            <person name="Kim S."/>
            <person name="Ryu S."/>
            <person name="Song J.Y."/>
            <person name="Lee S.K."/>
        </authorList>
    </citation>
    <scope>NUCLEOTIDE SEQUENCE [LARGE SCALE GENOMIC DNA]</scope>
    <source>
        <tissue evidence="1">Muscle</tissue>
    </source>
</reference>
<dbReference type="Proteomes" id="UP000314294">
    <property type="component" value="Unassembled WGS sequence"/>
</dbReference>
<comment type="caution">
    <text evidence="1">The sequence shown here is derived from an EMBL/GenBank/DDBJ whole genome shotgun (WGS) entry which is preliminary data.</text>
</comment>
<dbReference type="AlphaFoldDB" id="A0A4Z2E4T9"/>
<sequence>MDEDKPLFGSLPCRQDDCLSSLTRFSSACWTSAPPTTVQSHFIRLLAALVPDPQVEDSLSILDIDMFHLLVSFII</sequence>
<evidence type="ECO:0000313" key="2">
    <source>
        <dbReference type="Proteomes" id="UP000314294"/>
    </source>
</evidence>
<dbReference type="OrthoDB" id="26387at2759"/>
<accession>A0A4Z2E4T9</accession>
<protein>
    <submittedName>
        <fullName evidence="1">E3 ubiquitin-protein ligase UBR2</fullName>
    </submittedName>
</protein>
<organism evidence="1 2">
    <name type="scientific">Liparis tanakae</name>
    <name type="common">Tanaka's snailfish</name>
    <dbReference type="NCBI Taxonomy" id="230148"/>
    <lineage>
        <taxon>Eukaryota</taxon>
        <taxon>Metazoa</taxon>
        <taxon>Chordata</taxon>
        <taxon>Craniata</taxon>
        <taxon>Vertebrata</taxon>
        <taxon>Euteleostomi</taxon>
        <taxon>Actinopterygii</taxon>
        <taxon>Neopterygii</taxon>
        <taxon>Teleostei</taxon>
        <taxon>Neoteleostei</taxon>
        <taxon>Acanthomorphata</taxon>
        <taxon>Eupercaria</taxon>
        <taxon>Perciformes</taxon>
        <taxon>Cottioidei</taxon>
        <taxon>Cottales</taxon>
        <taxon>Liparidae</taxon>
        <taxon>Liparis</taxon>
    </lineage>
</organism>
<dbReference type="UniPathway" id="UPA00143"/>
<dbReference type="GO" id="GO:0016567">
    <property type="term" value="P:protein ubiquitination"/>
    <property type="evidence" value="ECO:0007669"/>
    <property type="project" value="UniProtKB-UniPathway"/>
</dbReference>
<name>A0A4Z2E4T9_9TELE</name>
<gene>
    <name evidence="1" type="primary">UBR2_4</name>
    <name evidence="1" type="ORF">EYF80_066111</name>
</gene>
<keyword evidence="2" id="KW-1185">Reference proteome</keyword>